<dbReference type="Gene3D" id="3.30.559.10">
    <property type="entry name" value="Chloramphenicol acetyltransferase-like domain"/>
    <property type="match status" value="1"/>
</dbReference>
<organism evidence="12 13">
    <name type="scientific">Ferrovibrio terrae</name>
    <dbReference type="NCBI Taxonomy" id="2594003"/>
    <lineage>
        <taxon>Bacteria</taxon>
        <taxon>Pseudomonadati</taxon>
        <taxon>Pseudomonadota</taxon>
        <taxon>Alphaproteobacteria</taxon>
        <taxon>Rhodospirillales</taxon>
        <taxon>Rhodospirillaceae</taxon>
        <taxon>Ferrovibrio</taxon>
    </lineage>
</organism>
<reference evidence="12 13" key="1">
    <citation type="submission" date="2019-07" db="EMBL/GenBank/DDBJ databases">
        <title>Genome sequencing for Ferrovibrio sp. K5.</title>
        <authorList>
            <person name="Park S.-J."/>
        </authorList>
    </citation>
    <scope>NUCLEOTIDE SEQUENCE [LARGE SCALE GENOMIC DNA]</scope>
    <source>
        <strain evidence="12 13">K5</strain>
    </source>
</reference>
<dbReference type="PROSITE" id="PS50968">
    <property type="entry name" value="BIOTINYL_LIPOYL"/>
    <property type="match status" value="1"/>
</dbReference>
<proteinExistence type="inferred from homology"/>
<dbReference type="SUPFAM" id="SSF52777">
    <property type="entry name" value="CoA-dependent acyltransferases"/>
    <property type="match status" value="1"/>
</dbReference>
<dbReference type="PANTHER" id="PTHR23151">
    <property type="entry name" value="DIHYDROLIPOAMIDE ACETYL/SUCCINYL-TRANSFERASE-RELATED"/>
    <property type="match status" value="1"/>
</dbReference>
<dbReference type="InterPro" id="IPR036625">
    <property type="entry name" value="E3-bd_dom_sf"/>
</dbReference>
<keyword evidence="12" id="KW-0670">Pyruvate</keyword>
<name>A0A516H404_9PROT</name>
<keyword evidence="4 8" id="KW-0450">Lipoyl</keyword>
<dbReference type="SUPFAM" id="SSF47005">
    <property type="entry name" value="Peripheral subunit-binding domain of 2-oxo acid dehydrogenase complex"/>
    <property type="match status" value="1"/>
</dbReference>
<dbReference type="GO" id="GO:0006086">
    <property type="term" value="P:pyruvate decarboxylation to acetyl-CoA"/>
    <property type="evidence" value="ECO:0007669"/>
    <property type="project" value="InterPro"/>
</dbReference>
<evidence type="ECO:0000256" key="9">
    <source>
        <dbReference type="SAM" id="MobiDB-lite"/>
    </source>
</evidence>
<keyword evidence="13" id="KW-1185">Reference proteome</keyword>
<evidence type="ECO:0000256" key="5">
    <source>
        <dbReference type="ARBA" id="ARBA00023315"/>
    </source>
</evidence>
<comment type="function">
    <text evidence="6">The pyruvate dehydrogenase complex catalyzes the overall conversion of pyruvate to acetyl-CoA and CO(2). It contains multiple copies of three enzymatic components: pyruvate dehydrogenase (E1), dihydrolipoamide acetyltransferase (E2) and lipoamide dehydrogenase (E3).</text>
</comment>
<dbReference type="NCBIfam" id="TIGR01349">
    <property type="entry name" value="PDHac_trf_mito"/>
    <property type="match status" value="1"/>
</dbReference>
<dbReference type="GO" id="GO:0045254">
    <property type="term" value="C:pyruvate dehydrogenase complex"/>
    <property type="evidence" value="ECO:0007669"/>
    <property type="project" value="UniProtKB-UniRule"/>
</dbReference>
<dbReference type="Proteomes" id="UP000317496">
    <property type="component" value="Chromosome"/>
</dbReference>
<evidence type="ECO:0000256" key="3">
    <source>
        <dbReference type="ARBA" id="ARBA00022679"/>
    </source>
</evidence>
<dbReference type="PANTHER" id="PTHR23151:SF90">
    <property type="entry name" value="DIHYDROLIPOYLLYSINE-RESIDUE ACETYLTRANSFERASE COMPONENT OF PYRUVATE DEHYDROGENASE COMPLEX, MITOCHONDRIAL-RELATED"/>
    <property type="match status" value="1"/>
</dbReference>
<dbReference type="InterPro" id="IPR000089">
    <property type="entry name" value="Biotin_lipoyl"/>
</dbReference>
<dbReference type="Pfam" id="PF00198">
    <property type="entry name" value="2-oxoacid_dh"/>
    <property type="match status" value="1"/>
</dbReference>
<feature type="compositionally biased region" description="Low complexity" evidence="9">
    <location>
        <begin position="118"/>
        <end position="130"/>
    </location>
</feature>
<feature type="region of interest" description="Disordered" evidence="9">
    <location>
        <begin position="82"/>
        <end position="133"/>
    </location>
</feature>
<dbReference type="CDD" id="cd06849">
    <property type="entry name" value="lipoyl_domain"/>
    <property type="match status" value="1"/>
</dbReference>
<dbReference type="AlphaFoldDB" id="A0A516H404"/>
<dbReference type="InterPro" id="IPR011053">
    <property type="entry name" value="Single_hybrid_motif"/>
</dbReference>
<dbReference type="OrthoDB" id="9805770at2"/>
<sequence length="430" mass="45309">MPIDILMPALSPTMTEGKLAKWHKREGDEVKAGDIIAEIETDKATMEFEAVDEGKIGKILVAEGAEGVAVNTPIAVLLEEGESASDAKAAPQKAEARKEEKKTEAAPAPRAEEKTAEAPKPAAAPAPAAKSGDRVFASPLARRMAEQAGIDLKAVKGSGPHGRIVKADVEKAPKGAAAPAAAAGKAAAPVASGPGARQLADLLKMPYKLEPLSGMRKTIARRLTESKQTVPHFYLTIDTEIDELLSLRKRLNDKTDAKISVNDFVIRAVALALKKVPTANASFDDSGMMYYEHADISVAVATPNGLITPIIKAAEGKGLTQIAGEMKDLAARARDGKLKPEEYQGGTFSISNLGMFGIKQFEAVINPPQGCILAIGAGEQRPIVKNGQIVPATIMTCTLSVDHRAVDGAVGAQFLQAFKGFIDDPLTMLL</sequence>
<dbReference type="InterPro" id="IPR004167">
    <property type="entry name" value="PSBD"/>
</dbReference>
<dbReference type="InterPro" id="IPR023213">
    <property type="entry name" value="CAT-like_dom_sf"/>
</dbReference>
<dbReference type="InterPro" id="IPR006257">
    <property type="entry name" value="LAT1"/>
</dbReference>
<evidence type="ECO:0000259" key="11">
    <source>
        <dbReference type="PROSITE" id="PS51826"/>
    </source>
</evidence>
<evidence type="ECO:0000256" key="2">
    <source>
        <dbReference type="ARBA" id="ARBA00011484"/>
    </source>
</evidence>
<dbReference type="Pfam" id="PF02817">
    <property type="entry name" value="E3_binding"/>
    <property type="match status" value="1"/>
</dbReference>
<evidence type="ECO:0000313" key="12">
    <source>
        <dbReference type="EMBL" id="QDO98497.1"/>
    </source>
</evidence>
<dbReference type="EMBL" id="CP041636">
    <property type="protein sequence ID" value="QDO98497.1"/>
    <property type="molecule type" value="Genomic_DNA"/>
</dbReference>
<comment type="similarity">
    <text evidence="1 8">Belongs to the 2-oxoacid dehydrogenase family.</text>
</comment>
<dbReference type="FunFam" id="3.30.559.10:FF:000003">
    <property type="entry name" value="Acetyltransferase component of pyruvate dehydrogenase complex"/>
    <property type="match status" value="1"/>
</dbReference>
<feature type="domain" description="Peripheral subunit-binding (PSBD)" evidence="11">
    <location>
        <begin position="136"/>
        <end position="173"/>
    </location>
</feature>
<feature type="compositionally biased region" description="Basic and acidic residues" evidence="9">
    <location>
        <begin position="94"/>
        <end position="117"/>
    </location>
</feature>
<evidence type="ECO:0000256" key="1">
    <source>
        <dbReference type="ARBA" id="ARBA00007317"/>
    </source>
</evidence>
<dbReference type="Gene3D" id="2.40.50.100">
    <property type="match status" value="1"/>
</dbReference>
<evidence type="ECO:0000256" key="6">
    <source>
        <dbReference type="ARBA" id="ARBA00025211"/>
    </source>
</evidence>
<dbReference type="InterPro" id="IPR045257">
    <property type="entry name" value="E2/Pdx1"/>
</dbReference>
<dbReference type="SUPFAM" id="SSF51230">
    <property type="entry name" value="Single hybrid motif"/>
    <property type="match status" value="1"/>
</dbReference>
<evidence type="ECO:0000256" key="8">
    <source>
        <dbReference type="RuleBase" id="RU361137"/>
    </source>
</evidence>
<evidence type="ECO:0000256" key="7">
    <source>
        <dbReference type="ARBA" id="ARBA00048370"/>
    </source>
</evidence>
<accession>A0A516H404</accession>
<dbReference type="InterPro" id="IPR001078">
    <property type="entry name" value="2-oxoacid_DH_actylTfrase"/>
</dbReference>
<feature type="domain" description="Lipoyl-binding" evidence="10">
    <location>
        <begin position="2"/>
        <end position="78"/>
    </location>
</feature>
<dbReference type="FunFam" id="2.40.50.100:FF:000010">
    <property type="entry name" value="Acetyltransferase component of pyruvate dehydrogenase complex"/>
    <property type="match status" value="1"/>
</dbReference>
<evidence type="ECO:0000256" key="4">
    <source>
        <dbReference type="ARBA" id="ARBA00022823"/>
    </source>
</evidence>
<keyword evidence="5 8" id="KW-0012">Acyltransferase</keyword>
<dbReference type="Gene3D" id="4.10.320.10">
    <property type="entry name" value="E3-binding domain"/>
    <property type="match status" value="1"/>
</dbReference>
<dbReference type="InterPro" id="IPR003016">
    <property type="entry name" value="2-oxoA_DH_lipoyl-BS"/>
</dbReference>
<dbReference type="GO" id="GO:0004742">
    <property type="term" value="F:dihydrolipoyllysine-residue acetyltransferase activity"/>
    <property type="evidence" value="ECO:0007669"/>
    <property type="project" value="UniProtKB-UniRule"/>
</dbReference>
<evidence type="ECO:0000259" key="10">
    <source>
        <dbReference type="PROSITE" id="PS50968"/>
    </source>
</evidence>
<comment type="cofactor">
    <cofactor evidence="8">
        <name>(R)-lipoate</name>
        <dbReference type="ChEBI" id="CHEBI:83088"/>
    </cofactor>
    <text evidence="8">Binds 1 lipoyl cofactor covalently.</text>
</comment>
<dbReference type="KEGG" id="fer:FNB15_14950"/>
<protein>
    <recommendedName>
        <fullName evidence="8">Acetyltransferase component of pyruvate dehydrogenase complex</fullName>
        <ecNumber evidence="8">2.3.1.12</ecNumber>
    </recommendedName>
</protein>
<comment type="catalytic activity">
    <reaction evidence="7 8">
        <text>N(6)-[(R)-dihydrolipoyl]-L-lysyl-[protein] + acetyl-CoA = N(6)-[(R)-S(8)-acetyldihydrolipoyl]-L-lysyl-[protein] + CoA</text>
        <dbReference type="Rhea" id="RHEA:17017"/>
        <dbReference type="Rhea" id="RHEA-COMP:10475"/>
        <dbReference type="Rhea" id="RHEA-COMP:10478"/>
        <dbReference type="ChEBI" id="CHEBI:57287"/>
        <dbReference type="ChEBI" id="CHEBI:57288"/>
        <dbReference type="ChEBI" id="CHEBI:83100"/>
        <dbReference type="ChEBI" id="CHEBI:83111"/>
        <dbReference type="EC" id="2.3.1.12"/>
    </reaction>
</comment>
<dbReference type="PROSITE" id="PS51826">
    <property type="entry name" value="PSBD"/>
    <property type="match status" value="1"/>
</dbReference>
<dbReference type="RefSeq" id="WP_144069478.1">
    <property type="nucleotide sequence ID" value="NZ_CP041636.1"/>
</dbReference>
<dbReference type="Pfam" id="PF00364">
    <property type="entry name" value="Biotin_lipoyl"/>
    <property type="match status" value="1"/>
</dbReference>
<comment type="subunit">
    <text evidence="2">Forms a 24-polypeptide structural core with octahedral symmetry.</text>
</comment>
<keyword evidence="3 8" id="KW-0808">Transferase</keyword>
<gene>
    <name evidence="12" type="ORF">FNB15_14950</name>
</gene>
<dbReference type="PROSITE" id="PS00189">
    <property type="entry name" value="LIPOYL"/>
    <property type="match status" value="1"/>
</dbReference>
<dbReference type="EC" id="2.3.1.12" evidence="8"/>
<evidence type="ECO:0000313" key="13">
    <source>
        <dbReference type="Proteomes" id="UP000317496"/>
    </source>
</evidence>